<dbReference type="EC" id="2.7.7.49" evidence="1"/>
<dbReference type="FunFam" id="3.30.70.270:FF:000020">
    <property type="entry name" value="Transposon Tf2-6 polyprotein-like Protein"/>
    <property type="match status" value="1"/>
</dbReference>
<evidence type="ECO:0000256" key="2">
    <source>
        <dbReference type="ARBA" id="ARBA00022670"/>
    </source>
</evidence>
<dbReference type="InterPro" id="IPR012337">
    <property type="entry name" value="RNaseH-like_sf"/>
</dbReference>
<dbReference type="InterPro" id="IPR000477">
    <property type="entry name" value="RT_dom"/>
</dbReference>
<dbReference type="SUPFAM" id="SSF53098">
    <property type="entry name" value="Ribonuclease H-like"/>
    <property type="match status" value="1"/>
</dbReference>
<reference evidence="13" key="1">
    <citation type="submission" date="2017-01" db="EMBL/GenBank/DDBJ databases">
        <title>Comparative genomics of anhydrobiosis in the tardigrade Hypsibius dujardini.</title>
        <authorList>
            <person name="Yoshida Y."/>
            <person name="Koutsovoulos G."/>
            <person name="Laetsch D."/>
            <person name="Stevens L."/>
            <person name="Kumar S."/>
            <person name="Horikawa D."/>
            <person name="Ishino K."/>
            <person name="Komine S."/>
            <person name="Tomita M."/>
            <person name="Blaxter M."/>
            <person name="Arakawa K."/>
        </authorList>
    </citation>
    <scope>NUCLEOTIDE SEQUENCE [LARGE SCALE GENOMIC DNA]</scope>
    <source>
        <strain evidence="13">Z151</strain>
    </source>
</reference>
<evidence type="ECO:0000259" key="11">
    <source>
        <dbReference type="PROSITE" id="PS50994"/>
    </source>
</evidence>
<dbReference type="InterPro" id="IPR003323">
    <property type="entry name" value="OTU_dom"/>
</dbReference>
<dbReference type="PROSITE" id="PS50994">
    <property type="entry name" value="INTEGRASE"/>
    <property type="match status" value="1"/>
</dbReference>
<keyword evidence="7" id="KW-0378">Hydrolase</keyword>
<keyword evidence="2" id="KW-0645">Protease</keyword>
<dbReference type="GO" id="GO:0015074">
    <property type="term" value="P:DNA integration"/>
    <property type="evidence" value="ECO:0007669"/>
    <property type="project" value="InterPro"/>
</dbReference>
<evidence type="ECO:0000256" key="3">
    <source>
        <dbReference type="ARBA" id="ARBA00022679"/>
    </source>
</evidence>
<dbReference type="GO" id="GO:0003676">
    <property type="term" value="F:nucleic acid binding"/>
    <property type="evidence" value="ECO:0007669"/>
    <property type="project" value="InterPro"/>
</dbReference>
<dbReference type="InterPro" id="IPR043502">
    <property type="entry name" value="DNA/RNA_pol_sf"/>
</dbReference>
<dbReference type="InterPro" id="IPR043128">
    <property type="entry name" value="Rev_trsase/Diguanyl_cyclase"/>
</dbReference>
<sequence>MLVLGNDFFQGKNFTYDFREMRLITHPEQKPPNEYDKLGRPKGPQSVLIQWPSNQRLTEEALISLHNRLENLAKEEVEHPARALVSKETYTCGFMWLNRPELTRDERQRYAIIISREFRASTGKLAELIRKGPVANRLSNIPPPVPADTDPKATESPILKPVIQRSIVQEPVELKTPGMKTVGFNGSGIDGPWRWLNCRKVSLHMQKVPPVDKWGINRSLASRNLVRVRNRGQGDCLFLAIADQLYGNEERHEGLRQRCAEFYRNKPKLLSCFPEYEDPDLPRPDLQPQKVKVWAATTIAKRIENMGKPGVEGGLDSLVAIVNLFKSHCYIHRPDTGTYNVIEPIGEEDWSEKPQIHVVLTHSPLGTGHYESLRFLADPEEEDPRKQPRARYYEEGYSGGVYLRDDTPFGTRGLERTKEQRQAAKELMDREKRYDHYRCLADRDLTDEELVYGDSVHSAIIRNERLRWGLDQYDRNIDYTVPPQPEWAIRSEYKTIRDDSQSKLDESGFVEQQLQPPQSIGVTDESDEEWSLKPSRLKLFKKKRWVPRRPKLRKGMKPPAEFITFTDIEVELPSKDENSEVEMIPETPVKKTFTKVKFFDGEESEVTEAAKAVRDELERQIEWWDRAFADKRVTDPGSDSDPRTLLQTLAPANTECTFDIAPWSFKQVMLQVPIAFRVPDGPYWFRADNRMWPPARQEEPPDICGVKEPELPWNKWLTIDQDAEVRGQRFSIRLTNDTPHRRRLPVGMMMGWIKPGKTSAVFDEDLNDPLSPVHAYDRFMDSLIENQTYEFCPNIDDKLPLFRKSFEKLVRDPVRQSWIEGSGVAEDLEKPEPPLLPPEESKSGPVWEYFLEQLDQIEWDKNAPPEKVSKCKDMLWRLNKVFPQKDHVFELGSAVPWNHEINELPNSKPVSFPPVKASAERKARLREFVSEQLAAGVIRPSNSPYAAPAHIVPKKGNPQGRFVVNYKALNTQTRKDRYPLPRIDDIMNSVGSATRFCTLDLLAGYNQIPIRPDHIEKTAFIVPDGLFEYVRMPFGLCNAPATFQRAMDDTLSGLKWNICLVYLDDVVAFGKDDDQAIERLQIVLQALIRKGFVIKPKKCQMLMQQMSFLGHMVSEDGIRADPAKTRAIGEMPAPRTKTQLLRFLGMANFYRQFVMGFALKAQPLHALLKGDAKWKWGPEEQEAFESIRMALATDGVITHFDPDKPSYIHVDACVTGIGALLLQDEKIVACASRSLNIHESRYSVTELEGLAVKYAMDQFRHYIEGTRVIVYTDHKALVPMMRRNARESNSKRINRWMEGTLADADFDIRYKKGSSNEDADALSRNPVDPAPVVEVYEDEVPEIGTIQIKFPEPETVTGYDLTGNQHLCEVPWQVRVWKQAHANHLLESRELEWQWFLRQIGKKSHPMDLLLSRPVTIFEDPPQWLPEGYWRGKVNEFYQDQAKDELVWMMHDGTPLPLIPATTTVKLQFSTAATPAAYGITKTILKKPVNPEPVIGKAKVAKPLVLPKESEFQEIDGPVSMLESMSSKHESLGGDPVEAITEELRRVLRHLVNLAGVKHVTTTAYHPQANANAERRMGIIKAALAKQTNENRRDWDRFLDPTVFAYNTAVHATTQQTPQLLWYGREARTPLDARALETSFQYYEKIPDLLREITRTLAAVQEDAHAGVEILHRKHQDQLDPKRRGVTYKVGDLVMIHKQARTGGGRSALDSAYEGPYVIAGIPKTNVFKIRNPLSDNPGRTFNVERLKPFYSRTELYQSPDVFGELTLHKDFAPGGKKEKLLPIPPDMSKKDVEMEEEGMKELTKKAQKEIKINRQLRQPTTIEPDCREELPRAKSGRKRYRPISWDDFTHRNHWSPSHIDQRSKFGATQLPKGFAKSVQWEEQQCANAQDDFAYHYGQFDPCDLQGVADIMLNFEHIHSVSLNRIEKFWKLFRNLMKIQILHRRVLLILSRRQPDERGKQRSYD</sequence>
<keyword evidence="6" id="KW-0255">Endonuclease</keyword>
<dbReference type="GO" id="GO:0042575">
    <property type="term" value="C:DNA polymerase complex"/>
    <property type="evidence" value="ECO:0007669"/>
    <property type="project" value="UniProtKB-ARBA"/>
</dbReference>
<evidence type="ECO:0000256" key="4">
    <source>
        <dbReference type="ARBA" id="ARBA00022695"/>
    </source>
</evidence>
<keyword evidence="5" id="KW-0540">Nuclease</keyword>
<dbReference type="CDD" id="cd01647">
    <property type="entry name" value="RT_LTR"/>
    <property type="match status" value="1"/>
</dbReference>
<dbReference type="Gene3D" id="3.30.420.10">
    <property type="entry name" value="Ribonuclease H-like superfamily/Ribonuclease H"/>
    <property type="match status" value="1"/>
</dbReference>
<evidence type="ECO:0000256" key="9">
    <source>
        <dbReference type="SAM" id="MobiDB-lite"/>
    </source>
</evidence>
<dbReference type="SUPFAM" id="SSF54001">
    <property type="entry name" value="Cysteine proteinases"/>
    <property type="match status" value="1"/>
</dbReference>
<feature type="domain" description="Reverse transcriptase" evidence="10">
    <location>
        <begin position="933"/>
        <end position="1113"/>
    </location>
</feature>
<dbReference type="CDD" id="cd09274">
    <property type="entry name" value="RNase_HI_RT_Ty3"/>
    <property type="match status" value="1"/>
</dbReference>
<dbReference type="Pfam" id="PF17917">
    <property type="entry name" value="RT_RNaseH"/>
    <property type="match status" value="1"/>
</dbReference>
<dbReference type="PROSITE" id="PS50878">
    <property type="entry name" value="RT_POL"/>
    <property type="match status" value="1"/>
</dbReference>
<dbReference type="InterPro" id="IPR001584">
    <property type="entry name" value="Integrase_cat-core"/>
</dbReference>
<keyword evidence="3" id="KW-0808">Transferase</keyword>
<dbReference type="GO" id="GO:0008233">
    <property type="term" value="F:peptidase activity"/>
    <property type="evidence" value="ECO:0007669"/>
    <property type="project" value="UniProtKB-KW"/>
</dbReference>
<dbReference type="PANTHER" id="PTHR37984:SF5">
    <property type="entry name" value="PROTEIN NYNRIN-LIKE"/>
    <property type="match status" value="1"/>
</dbReference>
<organism evidence="12 13">
    <name type="scientific">Hypsibius exemplaris</name>
    <name type="common">Freshwater tardigrade</name>
    <dbReference type="NCBI Taxonomy" id="2072580"/>
    <lineage>
        <taxon>Eukaryota</taxon>
        <taxon>Metazoa</taxon>
        <taxon>Ecdysozoa</taxon>
        <taxon>Tardigrada</taxon>
        <taxon>Eutardigrada</taxon>
        <taxon>Parachela</taxon>
        <taxon>Hypsibioidea</taxon>
        <taxon>Hypsibiidae</taxon>
        <taxon>Hypsibius</taxon>
    </lineage>
</organism>
<evidence type="ECO:0000256" key="8">
    <source>
        <dbReference type="ARBA" id="ARBA00022918"/>
    </source>
</evidence>
<dbReference type="Pfam" id="PF00078">
    <property type="entry name" value="RVT_1"/>
    <property type="match status" value="1"/>
</dbReference>
<evidence type="ECO:0000256" key="6">
    <source>
        <dbReference type="ARBA" id="ARBA00022759"/>
    </source>
</evidence>
<dbReference type="SUPFAM" id="SSF56672">
    <property type="entry name" value="DNA/RNA polymerases"/>
    <property type="match status" value="1"/>
</dbReference>
<dbReference type="EMBL" id="MTYJ01000444">
    <property type="protein sequence ID" value="OWA54701.1"/>
    <property type="molecule type" value="Genomic_DNA"/>
</dbReference>
<keyword evidence="8" id="KW-0695">RNA-directed DNA polymerase</keyword>
<dbReference type="PANTHER" id="PTHR37984">
    <property type="entry name" value="PROTEIN CBG26694"/>
    <property type="match status" value="1"/>
</dbReference>
<evidence type="ECO:0000313" key="13">
    <source>
        <dbReference type="Proteomes" id="UP000192578"/>
    </source>
</evidence>
<feature type="domain" description="Integrase catalytic" evidence="11">
    <location>
        <begin position="1456"/>
        <end position="1626"/>
    </location>
</feature>
<gene>
    <name evidence="12" type="ORF">BV898_19102</name>
</gene>
<dbReference type="GO" id="GO:0004519">
    <property type="term" value="F:endonuclease activity"/>
    <property type="evidence" value="ECO:0007669"/>
    <property type="project" value="UniProtKB-KW"/>
</dbReference>
<dbReference type="InterPro" id="IPR050951">
    <property type="entry name" value="Retrovirus_Pol_polyprotein"/>
</dbReference>
<dbReference type="InterPro" id="IPR038765">
    <property type="entry name" value="Papain-like_cys_pep_sf"/>
</dbReference>
<keyword evidence="13" id="KW-1185">Reference proteome</keyword>
<protein>
    <recommendedName>
        <fullName evidence="1">RNA-directed DNA polymerase</fullName>
        <ecNumber evidence="1">2.7.7.49</ecNumber>
    </recommendedName>
</protein>
<dbReference type="GO" id="GO:0003964">
    <property type="term" value="F:RNA-directed DNA polymerase activity"/>
    <property type="evidence" value="ECO:0007669"/>
    <property type="project" value="UniProtKB-KW"/>
</dbReference>
<evidence type="ECO:0000256" key="7">
    <source>
        <dbReference type="ARBA" id="ARBA00022801"/>
    </source>
</evidence>
<dbReference type="Gene3D" id="3.90.70.80">
    <property type="match status" value="1"/>
</dbReference>
<evidence type="ECO:0000313" key="12">
    <source>
        <dbReference type="EMBL" id="OWA54701.1"/>
    </source>
</evidence>
<dbReference type="Gene3D" id="3.30.70.270">
    <property type="match status" value="2"/>
</dbReference>
<dbReference type="Gene3D" id="3.10.10.10">
    <property type="entry name" value="HIV Type 1 Reverse Transcriptase, subunit A, domain 1"/>
    <property type="match status" value="1"/>
</dbReference>
<dbReference type="CDD" id="cd22744">
    <property type="entry name" value="OTU"/>
    <property type="match status" value="1"/>
</dbReference>
<name>A0A9X6NQ37_HYPEX</name>
<keyword evidence="4" id="KW-0548">Nucleotidyltransferase</keyword>
<accession>A0A9X6NQ37</accession>
<feature type="region of interest" description="Disordered" evidence="9">
    <location>
        <begin position="822"/>
        <end position="841"/>
    </location>
</feature>
<dbReference type="FunFam" id="3.10.10.10:FF:000007">
    <property type="entry name" value="Retrovirus-related Pol polyprotein from transposon 17.6-like Protein"/>
    <property type="match status" value="1"/>
</dbReference>
<dbReference type="Pfam" id="PF02338">
    <property type="entry name" value="OTU"/>
    <property type="match status" value="1"/>
</dbReference>
<proteinExistence type="predicted"/>
<dbReference type="Proteomes" id="UP000192578">
    <property type="component" value="Unassembled WGS sequence"/>
</dbReference>
<evidence type="ECO:0000256" key="1">
    <source>
        <dbReference type="ARBA" id="ARBA00012493"/>
    </source>
</evidence>
<dbReference type="InterPro" id="IPR036397">
    <property type="entry name" value="RNaseH_sf"/>
</dbReference>
<evidence type="ECO:0000256" key="5">
    <source>
        <dbReference type="ARBA" id="ARBA00022722"/>
    </source>
</evidence>
<dbReference type="GO" id="GO:0006508">
    <property type="term" value="P:proteolysis"/>
    <property type="evidence" value="ECO:0007669"/>
    <property type="project" value="UniProtKB-KW"/>
</dbReference>
<dbReference type="InterPro" id="IPR041373">
    <property type="entry name" value="RT_RNaseH"/>
</dbReference>
<comment type="caution">
    <text evidence="12">The sequence shown here is derived from an EMBL/GenBank/DDBJ whole genome shotgun (WGS) entry which is preliminary data.</text>
</comment>
<dbReference type="OrthoDB" id="6382339at2759"/>
<evidence type="ECO:0000259" key="10">
    <source>
        <dbReference type="PROSITE" id="PS50878"/>
    </source>
</evidence>